<dbReference type="Proteomes" id="UP000284205">
    <property type="component" value="Unassembled WGS sequence"/>
</dbReference>
<dbReference type="Proteomes" id="UP000491168">
    <property type="component" value="Unassembled WGS sequence"/>
</dbReference>
<dbReference type="EMBL" id="QRKD01000058">
    <property type="protein sequence ID" value="RHH83714.1"/>
    <property type="molecule type" value="Genomic_DNA"/>
</dbReference>
<dbReference type="EMBL" id="VVYP01000023">
    <property type="protein sequence ID" value="KAA5461087.1"/>
    <property type="molecule type" value="Genomic_DNA"/>
</dbReference>
<dbReference type="Proteomes" id="UP000283512">
    <property type="component" value="Unassembled WGS sequence"/>
</dbReference>
<dbReference type="Proteomes" id="UP000284689">
    <property type="component" value="Unassembled WGS sequence"/>
</dbReference>
<organism evidence="2 12">
    <name type="scientific">Bacteroides caccae</name>
    <dbReference type="NCBI Taxonomy" id="47678"/>
    <lineage>
        <taxon>Bacteria</taxon>
        <taxon>Pseudomonadati</taxon>
        <taxon>Bacteroidota</taxon>
        <taxon>Bacteroidia</taxon>
        <taxon>Bacteroidales</taxon>
        <taxon>Bacteroidaceae</taxon>
        <taxon>Bacteroides</taxon>
    </lineage>
</organism>
<dbReference type="EMBL" id="VVYF01000039">
    <property type="protein sequence ID" value="KAA5485447.1"/>
    <property type="molecule type" value="Genomic_DNA"/>
</dbReference>
<evidence type="ECO:0000313" key="1">
    <source>
        <dbReference type="EMBL" id="KAA5461087.1"/>
    </source>
</evidence>
<dbReference type="Proteomes" id="UP000284431">
    <property type="component" value="Unassembled WGS sequence"/>
</dbReference>
<evidence type="ECO:0000313" key="3">
    <source>
        <dbReference type="EMBL" id="RGR67800.1"/>
    </source>
</evidence>
<evidence type="ECO:0000313" key="7">
    <source>
        <dbReference type="Proteomes" id="UP000283512"/>
    </source>
</evidence>
<accession>A0A415F2C6</accession>
<comment type="caution">
    <text evidence="2">The sequence shown here is derived from an EMBL/GenBank/DDBJ whole genome shotgun (WGS) entry which is preliminary data.</text>
</comment>
<evidence type="ECO:0000313" key="5">
    <source>
        <dbReference type="EMBL" id="RHD40047.1"/>
    </source>
</evidence>
<proteinExistence type="predicted"/>
<evidence type="ECO:0000313" key="12">
    <source>
        <dbReference type="Proteomes" id="UP000491168"/>
    </source>
</evidence>
<evidence type="ECO:0000313" key="2">
    <source>
        <dbReference type="EMBL" id="KAA5485447.1"/>
    </source>
</evidence>
<evidence type="ECO:0000313" key="11">
    <source>
        <dbReference type="Proteomes" id="UP000475905"/>
    </source>
</evidence>
<reference evidence="11 12" key="2">
    <citation type="journal article" date="2019" name="Nat. Med.">
        <title>A library of human gut bacterial isolates paired with longitudinal multiomics data enables mechanistic microbiome research.</title>
        <authorList>
            <person name="Poyet M."/>
            <person name="Groussin M."/>
            <person name="Gibbons S.M."/>
            <person name="Avila-Pacheco J."/>
            <person name="Jiang X."/>
            <person name="Kearney S.M."/>
            <person name="Perrotta A.R."/>
            <person name="Berdy B."/>
            <person name="Zhao S."/>
            <person name="Lieberman T.D."/>
            <person name="Swanson P.K."/>
            <person name="Smith M."/>
            <person name="Roesemann S."/>
            <person name="Alexander J.E."/>
            <person name="Rich S.A."/>
            <person name="Livny J."/>
            <person name="Vlamakis H."/>
            <person name="Clish C."/>
            <person name="Bullock K."/>
            <person name="Deik A."/>
            <person name="Scott J."/>
            <person name="Pierce K.A."/>
            <person name="Xavier R.J."/>
            <person name="Alm E.J."/>
        </authorList>
    </citation>
    <scope>NUCLEOTIDE SEQUENCE [LARGE SCALE GENOMIC DNA]</scope>
    <source>
        <strain evidence="2 12">BIOML-A21</strain>
        <strain evidence="1 11">BIOML-A31</strain>
    </source>
</reference>
<evidence type="ECO:0000313" key="8">
    <source>
        <dbReference type="Proteomes" id="UP000284205"/>
    </source>
</evidence>
<name>A0A415F2C6_9BACE</name>
<dbReference type="EMBL" id="QRUO01000020">
    <property type="protein sequence ID" value="RGR67800.1"/>
    <property type="molecule type" value="Genomic_DNA"/>
</dbReference>
<evidence type="ECO:0000313" key="10">
    <source>
        <dbReference type="Proteomes" id="UP000284689"/>
    </source>
</evidence>
<dbReference type="Proteomes" id="UP000475905">
    <property type="component" value="Unassembled WGS sequence"/>
</dbReference>
<protein>
    <submittedName>
        <fullName evidence="2">Uncharacterized protein</fullName>
    </submittedName>
</protein>
<evidence type="ECO:0000313" key="6">
    <source>
        <dbReference type="EMBL" id="RHH83714.1"/>
    </source>
</evidence>
<evidence type="ECO:0000313" key="9">
    <source>
        <dbReference type="Proteomes" id="UP000284431"/>
    </source>
</evidence>
<evidence type="ECO:0000313" key="4">
    <source>
        <dbReference type="EMBL" id="RGY22142.1"/>
    </source>
</evidence>
<reference evidence="7 8" key="1">
    <citation type="submission" date="2018-08" db="EMBL/GenBank/DDBJ databases">
        <title>A genome reference for cultivated species of the human gut microbiota.</title>
        <authorList>
            <person name="Zou Y."/>
            <person name="Xue W."/>
            <person name="Luo G."/>
        </authorList>
    </citation>
    <scope>NUCLEOTIDE SEQUENCE [LARGE SCALE GENOMIC DNA]</scope>
    <source>
        <strain evidence="3 8">AF24-29LB</strain>
        <strain evidence="6 7">AM16-49B</strain>
        <strain evidence="5 10">AM31-16AC</strain>
        <strain evidence="4 9">OF02-6LB</strain>
    </source>
</reference>
<dbReference type="EMBL" id="QSJD01000071">
    <property type="protein sequence ID" value="RHD40047.1"/>
    <property type="molecule type" value="Genomic_DNA"/>
</dbReference>
<gene>
    <name evidence="6" type="ORF">DW190_22425</name>
    <name evidence="5" type="ORF">DW794_22255</name>
    <name evidence="3" type="ORF">DWY26_17550</name>
    <name evidence="4" type="ORF">DXA49_19910</name>
    <name evidence="2" type="ORF">F2Y35_22060</name>
    <name evidence="1" type="ORF">F2Y36_16865</name>
</gene>
<dbReference type="EMBL" id="QSCS01000042">
    <property type="protein sequence ID" value="RGY22142.1"/>
    <property type="molecule type" value="Genomic_DNA"/>
</dbReference>
<sequence>MPSPVPQLNLQLVTDTEDLASHLLRLILRQYPLECLKHLLTKPGYSFFQHCRRYVEILS</sequence>
<dbReference type="AlphaFoldDB" id="A0A415F2C6"/>